<proteinExistence type="predicted"/>
<dbReference type="AlphaFoldDB" id="D1C5J0"/>
<evidence type="ECO:0000313" key="2">
    <source>
        <dbReference type="EMBL" id="ACZ37506.1"/>
    </source>
</evidence>
<keyword evidence="1" id="KW-0472">Membrane</keyword>
<keyword evidence="1" id="KW-0812">Transmembrane</keyword>
<dbReference type="Proteomes" id="UP000002027">
    <property type="component" value="Chromosome 1"/>
</dbReference>
<evidence type="ECO:0000256" key="1">
    <source>
        <dbReference type="SAM" id="Phobius"/>
    </source>
</evidence>
<feature type="transmembrane region" description="Helical" evidence="1">
    <location>
        <begin position="111"/>
        <end position="133"/>
    </location>
</feature>
<dbReference type="KEGG" id="sti:Sthe_0067"/>
<dbReference type="STRING" id="479434.Sthe_0067"/>
<feature type="transmembrane region" description="Helical" evidence="1">
    <location>
        <begin position="37"/>
        <end position="57"/>
    </location>
</feature>
<keyword evidence="1" id="KW-1133">Transmembrane helix</keyword>
<name>D1C5J0_SPHTD</name>
<sequence length="137" mass="14304">MTGAEQGQSDTAGEPVAMTRPAIAPELRLRLASGLRIVTLIGMVFLIVGTVVSLVQVGDLPRATVPPSELPERLLALDAPAIVSLGFLTILLAPVYGLISLAYGCLRQRDRFYAAAAGLVLTILVLSVVIALVTRGA</sequence>
<reference evidence="2 3" key="2">
    <citation type="journal article" date="2010" name="Stand. Genomic Sci.">
        <title>Complete genome sequence of Desulfohalobium retbaense type strain (HR(100)).</title>
        <authorList>
            <person name="Spring S."/>
            <person name="Nolan M."/>
            <person name="Lapidus A."/>
            <person name="Glavina Del Rio T."/>
            <person name="Copeland A."/>
            <person name="Tice H."/>
            <person name="Cheng J.F."/>
            <person name="Lucas S."/>
            <person name="Land M."/>
            <person name="Chen F."/>
            <person name="Bruce D."/>
            <person name="Goodwin L."/>
            <person name="Pitluck S."/>
            <person name="Ivanova N."/>
            <person name="Mavromatis K."/>
            <person name="Mikhailova N."/>
            <person name="Pati A."/>
            <person name="Chen A."/>
            <person name="Palaniappan K."/>
            <person name="Hauser L."/>
            <person name="Chang Y.J."/>
            <person name="Jeffries C.D."/>
            <person name="Munk C."/>
            <person name="Kiss H."/>
            <person name="Chain P."/>
            <person name="Han C."/>
            <person name="Brettin T."/>
            <person name="Detter J.C."/>
            <person name="Schuler E."/>
            <person name="Goker M."/>
            <person name="Rohde M."/>
            <person name="Bristow J."/>
            <person name="Eisen J.A."/>
            <person name="Markowitz V."/>
            <person name="Hugenholtz P."/>
            <person name="Kyrpides N.C."/>
            <person name="Klenk H.P."/>
        </authorList>
    </citation>
    <scope>NUCLEOTIDE SEQUENCE [LARGE SCALE GENOMIC DNA]</scope>
    <source>
        <strain evidence="3">ATCC 49802 / DSM 20745 / S 6022</strain>
    </source>
</reference>
<dbReference type="InParanoid" id="D1C5J0"/>
<reference evidence="3" key="1">
    <citation type="submission" date="2009-11" db="EMBL/GenBank/DDBJ databases">
        <title>The complete chromosome 1 of Sphaerobacter thermophilus DSM 20745.</title>
        <authorList>
            <person name="Lucas S."/>
            <person name="Copeland A."/>
            <person name="Lapidus A."/>
            <person name="Glavina del Rio T."/>
            <person name="Dalin E."/>
            <person name="Tice H."/>
            <person name="Bruce D."/>
            <person name="Goodwin L."/>
            <person name="Pitluck S."/>
            <person name="Kyrpides N."/>
            <person name="Mavromatis K."/>
            <person name="Ivanova N."/>
            <person name="Mikhailova N."/>
            <person name="LaButti K.M."/>
            <person name="Clum A."/>
            <person name="Sun H.I."/>
            <person name="Brettin T."/>
            <person name="Detter J.C."/>
            <person name="Han C."/>
            <person name="Larimer F."/>
            <person name="Land M."/>
            <person name="Hauser L."/>
            <person name="Markowitz V."/>
            <person name="Cheng J.F."/>
            <person name="Hugenholtz P."/>
            <person name="Woyke T."/>
            <person name="Wu D."/>
            <person name="Steenblock K."/>
            <person name="Schneider S."/>
            <person name="Pukall R."/>
            <person name="Goeker M."/>
            <person name="Klenk H.P."/>
            <person name="Eisen J.A."/>
        </authorList>
    </citation>
    <scope>NUCLEOTIDE SEQUENCE [LARGE SCALE GENOMIC DNA]</scope>
    <source>
        <strain evidence="3">ATCC 49802 / DSM 20745 / S 6022</strain>
    </source>
</reference>
<accession>D1C5J0</accession>
<dbReference type="InterPro" id="IPR012861">
    <property type="entry name" value="DUF1634"/>
</dbReference>
<keyword evidence="3" id="KW-1185">Reference proteome</keyword>
<dbReference type="Pfam" id="PF07843">
    <property type="entry name" value="DUF1634"/>
    <property type="match status" value="1"/>
</dbReference>
<evidence type="ECO:0008006" key="4">
    <source>
        <dbReference type="Google" id="ProtNLM"/>
    </source>
</evidence>
<evidence type="ECO:0000313" key="3">
    <source>
        <dbReference type="Proteomes" id="UP000002027"/>
    </source>
</evidence>
<dbReference type="HOGENOM" id="CLU_1863903_0_0_0"/>
<feature type="transmembrane region" description="Helical" evidence="1">
    <location>
        <begin position="77"/>
        <end position="99"/>
    </location>
</feature>
<gene>
    <name evidence="2" type="ordered locus">Sthe_0067</name>
</gene>
<protein>
    <recommendedName>
        <fullName evidence="4">DUF1634 domain-containing protein</fullName>
    </recommendedName>
</protein>
<dbReference type="EMBL" id="CP001823">
    <property type="protein sequence ID" value="ACZ37506.1"/>
    <property type="molecule type" value="Genomic_DNA"/>
</dbReference>
<organism evidence="2 3">
    <name type="scientific">Sphaerobacter thermophilus (strain ATCC 49802 / DSM 20745 / KCCM 41009 / NCIMB 13125 / S 6022)</name>
    <dbReference type="NCBI Taxonomy" id="479434"/>
    <lineage>
        <taxon>Bacteria</taxon>
        <taxon>Pseudomonadati</taxon>
        <taxon>Thermomicrobiota</taxon>
        <taxon>Thermomicrobia</taxon>
        <taxon>Sphaerobacterales</taxon>
        <taxon>Sphaerobacterineae</taxon>
        <taxon>Sphaerobacteraceae</taxon>
        <taxon>Sphaerobacter</taxon>
    </lineage>
</organism>